<dbReference type="EMBL" id="BMAW01124655">
    <property type="protein sequence ID" value="GFU08917.1"/>
    <property type="molecule type" value="Genomic_DNA"/>
</dbReference>
<dbReference type="OrthoDB" id="10307384at2759"/>
<name>A0A8X6Q701_NEPPI</name>
<dbReference type="Proteomes" id="UP000887013">
    <property type="component" value="Unassembled WGS sequence"/>
</dbReference>
<evidence type="ECO:0000313" key="2">
    <source>
        <dbReference type="Proteomes" id="UP000887013"/>
    </source>
</evidence>
<accession>A0A8X6Q701</accession>
<proteinExistence type="predicted"/>
<reference evidence="1" key="1">
    <citation type="submission" date="2020-08" db="EMBL/GenBank/DDBJ databases">
        <title>Multicomponent nature underlies the extraordinary mechanical properties of spider dragline silk.</title>
        <authorList>
            <person name="Kono N."/>
            <person name="Nakamura H."/>
            <person name="Mori M."/>
            <person name="Yoshida Y."/>
            <person name="Ohtoshi R."/>
            <person name="Malay A.D."/>
            <person name="Moran D.A.P."/>
            <person name="Tomita M."/>
            <person name="Numata K."/>
            <person name="Arakawa K."/>
        </authorList>
    </citation>
    <scope>NUCLEOTIDE SEQUENCE</scope>
</reference>
<sequence>MTKNLEIVSIVVFSLVLQVTAFFRSHYPLPVPFRTSEGYRHTSNVVHIPVYQDRLIIVKKPGSHHLHQAYDHGHIHNFRMNREPYHSLGHELWHRYNNDHPDLRYLRGASLLQDHINDLSRLPTVHWRNKVNLPLSTESVWLRQFLGNPFGRF</sequence>
<protein>
    <submittedName>
        <fullName evidence="1">Uncharacterized protein</fullName>
    </submittedName>
</protein>
<comment type="caution">
    <text evidence="1">The sequence shown here is derived from an EMBL/GenBank/DDBJ whole genome shotgun (WGS) entry which is preliminary data.</text>
</comment>
<keyword evidence="2" id="KW-1185">Reference proteome</keyword>
<organism evidence="1 2">
    <name type="scientific">Nephila pilipes</name>
    <name type="common">Giant wood spider</name>
    <name type="synonym">Nephila maculata</name>
    <dbReference type="NCBI Taxonomy" id="299642"/>
    <lineage>
        <taxon>Eukaryota</taxon>
        <taxon>Metazoa</taxon>
        <taxon>Ecdysozoa</taxon>
        <taxon>Arthropoda</taxon>
        <taxon>Chelicerata</taxon>
        <taxon>Arachnida</taxon>
        <taxon>Araneae</taxon>
        <taxon>Araneomorphae</taxon>
        <taxon>Entelegynae</taxon>
        <taxon>Araneoidea</taxon>
        <taxon>Nephilidae</taxon>
        <taxon>Nephila</taxon>
    </lineage>
</organism>
<gene>
    <name evidence="1" type="ORF">NPIL_203361</name>
</gene>
<dbReference type="AlphaFoldDB" id="A0A8X6Q701"/>
<evidence type="ECO:0000313" key="1">
    <source>
        <dbReference type="EMBL" id="GFU08917.1"/>
    </source>
</evidence>